<reference evidence="2" key="1">
    <citation type="submission" date="2017-12" db="EMBL/GenBank/DDBJ databases">
        <title>FDA dAtabase for Regulatory Grade micrObial Sequences (FDA-ARGOS): Supporting development and validation of Infectious Disease Dx tests.</title>
        <authorList>
            <person name="Hoffmann M."/>
            <person name="Allard M."/>
            <person name="Evans P."/>
            <person name="Brown E."/>
            <person name="Tallon L."/>
            <person name="Sadzewicz L."/>
            <person name="Sengamalay N."/>
            <person name="Ott S."/>
            <person name="Godinez A."/>
            <person name="Nagaraj S."/>
            <person name="Vavikolanu K."/>
            <person name="Aluvathingal J."/>
            <person name="Nadendla S."/>
            <person name="Sichtig H."/>
        </authorList>
    </citation>
    <scope>NUCLEOTIDE SEQUENCE [LARGE SCALE GENOMIC DNA]</scope>
    <source>
        <strain evidence="2">FDAARGOS_129</strain>
    </source>
</reference>
<gene>
    <name evidence="1" type="ORF">AL533_03880</name>
</gene>
<evidence type="ECO:0000313" key="1">
    <source>
        <dbReference type="EMBL" id="AVF43589.1"/>
    </source>
</evidence>
<proteinExistence type="predicted"/>
<dbReference type="AlphaFoldDB" id="A0A2L1VEE3"/>
<accession>A0A2L1VEE3</accession>
<dbReference type="Proteomes" id="UP000237921">
    <property type="component" value="Chromosome"/>
</dbReference>
<evidence type="ECO:0000313" key="2">
    <source>
        <dbReference type="Proteomes" id="UP000237921"/>
    </source>
</evidence>
<dbReference type="EMBL" id="CP014019">
    <property type="protein sequence ID" value="AVF43589.1"/>
    <property type="molecule type" value="Genomic_DNA"/>
</dbReference>
<organism evidence="1 2">
    <name type="scientific">Acinetobacter nosocomialis</name>
    <dbReference type="NCBI Taxonomy" id="106654"/>
    <lineage>
        <taxon>Bacteria</taxon>
        <taxon>Pseudomonadati</taxon>
        <taxon>Pseudomonadota</taxon>
        <taxon>Gammaproteobacteria</taxon>
        <taxon>Moraxellales</taxon>
        <taxon>Moraxellaceae</taxon>
        <taxon>Acinetobacter</taxon>
        <taxon>Acinetobacter calcoaceticus/baumannii complex</taxon>
    </lineage>
</organism>
<name>A0A2L1VEE3_ACINO</name>
<sequence length="749" mass="79607">MASQNDISARIDAARKAGFSDDDIYSTLASNKGFSTRISMAKKEGYSDEQIAQTLGLKVQKDLGMQQPIKISATRQPFDWKAAQQKSMQDQAKKAGPTNILESALLGFSDLGAGLKQADDYLKDSVATGLNKLFGTNFDTNSYKRFTNQRQDIEDFQQARRQQNGQGYDWARLGGQVVATAPLGVLGRSYQGANVLSKVGAGVAAQNAAVGAAIGGAGFAGDANQRLDNAVLGGIGGAAGAALGEKVGQGVSKAVNAVRNTGSQAAQRTAQAIDKSLDDALRQQGMSLGELSDDVANGLRKEAADALKSGKNLNPEAVARKAVLDQVGIKGTKAQVSGNAQQWQKEAELAKLQNVGAPLREKFIDDNKQLASLLDSANASTGGKASDQYGAMQNALSSVNSQLDQNKQFINAAYEAARKAPGNDVVIDGRGFANDAFTALENNYAASSLPPSVQKILKDIADNPDKFTLGKSEELVKILNREYKSSLQMGQPTSSTYSIGLVRDALNGRQAEAMQGLLSSGNDAAKAYQFARQANQFNASQIEGMPLLQDARKGVEPDKLFNQHILNGNVNELARTVDLLNNVNPQAVSDIKQQVLEFIANKAIKQNGQFSPAGMKRALDGIGDRRLSTLFEPDELKNIKNIGKAGEYLVSQPAHSYVNNSNTASVSINSLMNFFSNPKVKAVLNIPYLKDYVVDPVANYGSTRSVNKAFQPDISGAPSAPIQPSPQQQSLIDRLVQAGLISGASAATQ</sequence>
<protein>
    <submittedName>
        <fullName evidence="1">Uncharacterized protein</fullName>
    </submittedName>
</protein>
<dbReference type="RefSeq" id="WP_104918707.1">
    <property type="nucleotide sequence ID" value="NZ_CP014019.1"/>
</dbReference>